<dbReference type="EMBL" id="VWAW01000005">
    <property type="protein sequence ID" value="KAA5175489.1"/>
    <property type="molecule type" value="Genomic_DNA"/>
</dbReference>
<accession>A0A642KRW0</accession>
<evidence type="ECO:0000313" key="1">
    <source>
        <dbReference type="EMBL" id="KAA5175489.1"/>
    </source>
</evidence>
<gene>
    <name evidence="1" type="ORF">F2Z29_08740</name>
</gene>
<sequence length="121" mass="13718">MERGIITMNEYGRVTIPTSTNVWMTEAELSSLLGTIAPTLRAAIRAVYKSGVLKRHEAERYIRLPDGYGMEVYALPMVVAIAFRINTPCAGRVRKALLERLYGQKERQVLWVSMNRPVCEC</sequence>
<dbReference type="AlphaFoldDB" id="A0A642KRW0"/>
<dbReference type="PANTHER" id="PTHR35810:SF1">
    <property type="entry name" value="CYTOPLASMIC PROTEIN"/>
    <property type="match status" value="1"/>
</dbReference>
<protein>
    <submittedName>
        <fullName evidence="1">Uncharacterized protein</fullName>
    </submittedName>
</protein>
<reference evidence="1 2" key="1">
    <citation type="journal article" date="2019" name="Nat. Med.">
        <title>A library of human gut bacterial isolates paired with longitudinal multiomics data enables mechanistic microbiome research.</title>
        <authorList>
            <person name="Poyet M."/>
            <person name="Groussin M."/>
            <person name="Gibbons S.M."/>
            <person name="Avila-Pacheco J."/>
            <person name="Jiang X."/>
            <person name="Kearney S.M."/>
            <person name="Perrotta A.R."/>
            <person name="Berdy B."/>
            <person name="Zhao S."/>
            <person name="Lieberman T.D."/>
            <person name="Swanson P.K."/>
            <person name="Smith M."/>
            <person name="Roesemann S."/>
            <person name="Alexander J.E."/>
            <person name="Rich S.A."/>
            <person name="Livny J."/>
            <person name="Vlamakis H."/>
            <person name="Clish C."/>
            <person name="Bullock K."/>
            <person name="Deik A."/>
            <person name="Scott J."/>
            <person name="Pierce K.A."/>
            <person name="Xavier R.J."/>
            <person name="Alm E.J."/>
        </authorList>
    </citation>
    <scope>NUCLEOTIDE SEQUENCE [LARGE SCALE GENOMIC DNA]</scope>
    <source>
        <strain evidence="1 2">BIOML-A7</strain>
    </source>
</reference>
<name>A0A642KRW0_BACFG</name>
<evidence type="ECO:0000313" key="2">
    <source>
        <dbReference type="Proteomes" id="UP000436803"/>
    </source>
</evidence>
<comment type="caution">
    <text evidence="1">The sequence shown here is derived from an EMBL/GenBank/DDBJ whole genome shotgun (WGS) entry which is preliminary data.</text>
</comment>
<proteinExistence type="predicted"/>
<dbReference type="PANTHER" id="PTHR35810">
    <property type="entry name" value="CYTOPLASMIC PROTEIN-RELATED"/>
    <property type="match status" value="1"/>
</dbReference>
<organism evidence="1 2">
    <name type="scientific">Bacteroides fragilis</name>
    <dbReference type="NCBI Taxonomy" id="817"/>
    <lineage>
        <taxon>Bacteria</taxon>
        <taxon>Pseudomonadati</taxon>
        <taxon>Bacteroidota</taxon>
        <taxon>Bacteroidia</taxon>
        <taxon>Bacteroidales</taxon>
        <taxon>Bacteroidaceae</taxon>
        <taxon>Bacteroides</taxon>
    </lineage>
</organism>
<dbReference type="Proteomes" id="UP000436803">
    <property type="component" value="Unassembled WGS sequence"/>
</dbReference>